<dbReference type="InterPro" id="IPR046148">
    <property type="entry name" value="Septknot"/>
</dbReference>
<name>A0ABT5XX34_9FLAO</name>
<dbReference type="Pfam" id="PF19647">
    <property type="entry name" value="Septknot"/>
    <property type="match status" value="1"/>
</dbReference>
<keyword evidence="4" id="KW-1185">Reference proteome</keyword>
<proteinExistence type="predicted"/>
<dbReference type="RefSeq" id="WP_275614907.1">
    <property type="nucleotide sequence ID" value="NZ_JARFVB010000002.1"/>
</dbReference>
<sequence length="116" mass="14244">MKKWLSPFVLIFISATVRAQQVYEVNQEYKADVKIFRVDQEYKADLLVYVVDREYKAIDNVGLWYFTDFEYKSDFTIYYVNQEYKADLKIFFVDQEYKSTWRNNRKKIELQMILDE</sequence>
<evidence type="ECO:0000313" key="4">
    <source>
        <dbReference type="Proteomes" id="UP001221366"/>
    </source>
</evidence>
<feature type="signal peptide" evidence="1">
    <location>
        <begin position="1"/>
        <end position="19"/>
    </location>
</feature>
<keyword evidence="1" id="KW-0732">Signal</keyword>
<reference evidence="3 4" key="1">
    <citation type="submission" date="2023-03" db="EMBL/GenBank/DDBJ databases">
        <title>Muricauda XX sp. nov. and Muricauda XXX sp. nov., two novel species isolated from Okinawa Trough.</title>
        <authorList>
            <person name="Cao W."/>
            <person name="Deng X."/>
        </authorList>
    </citation>
    <scope>NUCLEOTIDE SEQUENCE [LARGE SCALE GENOMIC DNA]</scope>
    <source>
        <strain evidence="3 4">334s03</strain>
    </source>
</reference>
<protein>
    <submittedName>
        <fullName evidence="3">DUF6150 family protein</fullName>
    </submittedName>
</protein>
<evidence type="ECO:0000256" key="1">
    <source>
        <dbReference type="SAM" id="SignalP"/>
    </source>
</evidence>
<comment type="caution">
    <text evidence="3">The sequence shown here is derived from an EMBL/GenBank/DDBJ whole genome shotgun (WGS) entry which is preliminary data.</text>
</comment>
<feature type="domain" description="7(1) septoil knot" evidence="2">
    <location>
        <begin position="20"/>
        <end position="102"/>
    </location>
</feature>
<gene>
    <name evidence="3" type="ORF">PY092_05850</name>
</gene>
<evidence type="ECO:0000259" key="2">
    <source>
        <dbReference type="Pfam" id="PF19647"/>
    </source>
</evidence>
<feature type="chain" id="PRO_5045564669" evidence="1">
    <location>
        <begin position="20"/>
        <end position="116"/>
    </location>
</feature>
<evidence type="ECO:0000313" key="3">
    <source>
        <dbReference type="EMBL" id="MDF0715663.1"/>
    </source>
</evidence>
<organism evidence="3 4">
    <name type="scientific">Flagellimonas yonaguniensis</name>
    <dbReference type="NCBI Taxonomy" id="3031325"/>
    <lineage>
        <taxon>Bacteria</taxon>
        <taxon>Pseudomonadati</taxon>
        <taxon>Bacteroidota</taxon>
        <taxon>Flavobacteriia</taxon>
        <taxon>Flavobacteriales</taxon>
        <taxon>Flavobacteriaceae</taxon>
        <taxon>Flagellimonas</taxon>
    </lineage>
</organism>
<accession>A0ABT5XX34</accession>
<dbReference type="Proteomes" id="UP001221366">
    <property type="component" value="Unassembled WGS sequence"/>
</dbReference>
<dbReference type="EMBL" id="JARFVB010000002">
    <property type="protein sequence ID" value="MDF0715663.1"/>
    <property type="molecule type" value="Genomic_DNA"/>
</dbReference>